<dbReference type="GO" id="GO:0003723">
    <property type="term" value="F:RNA binding"/>
    <property type="evidence" value="ECO:0007669"/>
    <property type="project" value="UniProtKB-KW"/>
</dbReference>
<name>A0ABD4TMK2_9EURY</name>
<dbReference type="Pfam" id="PF07927">
    <property type="entry name" value="HicA_toxin"/>
    <property type="match status" value="1"/>
</dbReference>
<dbReference type="SUPFAM" id="SSF54786">
    <property type="entry name" value="YcfA/nrd intein domain"/>
    <property type="match status" value="1"/>
</dbReference>
<evidence type="ECO:0000313" key="7">
    <source>
        <dbReference type="EMBL" id="MCQ1539522.1"/>
    </source>
</evidence>
<evidence type="ECO:0000256" key="5">
    <source>
        <dbReference type="ARBA" id="ARBA00022884"/>
    </source>
</evidence>
<gene>
    <name evidence="7" type="ORF">FTO68_11090</name>
</gene>
<evidence type="ECO:0000256" key="6">
    <source>
        <dbReference type="ARBA" id="ARBA00023016"/>
    </source>
</evidence>
<dbReference type="AlphaFoldDB" id="A0ABD4TMK2"/>
<evidence type="ECO:0000256" key="3">
    <source>
        <dbReference type="ARBA" id="ARBA00022759"/>
    </source>
</evidence>
<accession>A0ABD4TMK2</accession>
<keyword evidence="6" id="KW-0346">Stress response</keyword>
<keyword evidence="1" id="KW-1277">Toxin-antitoxin system</keyword>
<keyword evidence="8" id="KW-1185">Reference proteome</keyword>
<organism evidence="7 8">
    <name type="scientific">Methanocalculus taiwanensis</name>
    <dbReference type="NCBI Taxonomy" id="106207"/>
    <lineage>
        <taxon>Archaea</taxon>
        <taxon>Methanobacteriati</taxon>
        <taxon>Methanobacteriota</taxon>
        <taxon>Stenosarchaea group</taxon>
        <taxon>Methanomicrobia</taxon>
        <taxon>Methanomicrobiales</taxon>
        <taxon>Methanocalculaceae</taxon>
        <taxon>Methanocalculus</taxon>
    </lineage>
</organism>
<keyword evidence="2" id="KW-0540">Nuclease</keyword>
<dbReference type="GO" id="GO:0016787">
    <property type="term" value="F:hydrolase activity"/>
    <property type="evidence" value="ECO:0007669"/>
    <property type="project" value="UniProtKB-KW"/>
</dbReference>
<evidence type="ECO:0000256" key="1">
    <source>
        <dbReference type="ARBA" id="ARBA00022649"/>
    </source>
</evidence>
<dbReference type="Gene3D" id="3.30.920.30">
    <property type="entry name" value="Hypothetical protein"/>
    <property type="match status" value="1"/>
</dbReference>
<keyword evidence="5" id="KW-0694">RNA-binding</keyword>
<evidence type="ECO:0000313" key="8">
    <source>
        <dbReference type="Proteomes" id="UP001524383"/>
    </source>
</evidence>
<dbReference type="EMBL" id="VOTZ01000035">
    <property type="protein sequence ID" value="MCQ1539522.1"/>
    <property type="molecule type" value="Genomic_DNA"/>
</dbReference>
<comment type="caution">
    <text evidence="7">The sequence shown here is derived from an EMBL/GenBank/DDBJ whole genome shotgun (WGS) entry which is preliminary data.</text>
</comment>
<proteinExistence type="predicted"/>
<dbReference type="GO" id="GO:0004519">
    <property type="term" value="F:endonuclease activity"/>
    <property type="evidence" value="ECO:0007669"/>
    <property type="project" value="UniProtKB-KW"/>
</dbReference>
<dbReference type="Proteomes" id="UP001524383">
    <property type="component" value="Unassembled WGS sequence"/>
</dbReference>
<dbReference type="InterPro" id="IPR012933">
    <property type="entry name" value="HicA_mRNA_interferase"/>
</dbReference>
<dbReference type="InterPro" id="IPR038570">
    <property type="entry name" value="HicA_sf"/>
</dbReference>
<sequence length="74" mass="8455">MSPKLPVISGAEMIRFLVKQGFTVQRQTSSHVIVQKDWRVFSVPLHKELKKGTEIAILKQAGIELSLFKKSYEK</sequence>
<keyword evidence="4" id="KW-0378">Hydrolase</keyword>
<reference evidence="7 8" key="1">
    <citation type="submission" date="2019-08" db="EMBL/GenBank/DDBJ databases">
        <authorList>
            <person name="Chen S.-C."/>
            <person name="Lai M.-C."/>
            <person name="You Y.-T."/>
        </authorList>
    </citation>
    <scope>NUCLEOTIDE SEQUENCE [LARGE SCALE GENOMIC DNA]</scope>
    <source>
        <strain evidence="7 8">P2F9704a</strain>
    </source>
</reference>
<protein>
    <submittedName>
        <fullName evidence="7">Type II toxin-antitoxin system HicA family toxin</fullName>
    </submittedName>
</protein>
<keyword evidence="3" id="KW-0255">Endonuclease</keyword>
<evidence type="ECO:0000256" key="4">
    <source>
        <dbReference type="ARBA" id="ARBA00022801"/>
    </source>
</evidence>
<evidence type="ECO:0000256" key="2">
    <source>
        <dbReference type="ARBA" id="ARBA00022722"/>
    </source>
</evidence>